<protein>
    <recommendedName>
        <fullName evidence="1">Glyoxalase-like domain-containing protein</fullName>
    </recommendedName>
</protein>
<feature type="domain" description="Glyoxalase-like" evidence="1">
    <location>
        <begin position="4"/>
        <end position="170"/>
    </location>
</feature>
<dbReference type="SUPFAM" id="SSF54593">
    <property type="entry name" value="Glyoxalase/Bleomycin resistance protein/Dihydroxybiphenyl dioxygenase"/>
    <property type="match status" value="1"/>
</dbReference>
<organism evidence="2 3">
    <name type="scientific">Thalassobacter stenotrophicus</name>
    <dbReference type="NCBI Taxonomy" id="266809"/>
    <lineage>
        <taxon>Bacteria</taxon>
        <taxon>Pseudomonadati</taxon>
        <taxon>Pseudomonadota</taxon>
        <taxon>Alphaproteobacteria</taxon>
        <taxon>Rhodobacterales</taxon>
        <taxon>Roseobacteraceae</taxon>
        <taxon>Thalassobacter</taxon>
    </lineage>
</organism>
<dbReference type="InterPro" id="IPR029068">
    <property type="entry name" value="Glyas_Bleomycin-R_OHBP_Dase"/>
</dbReference>
<evidence type="ECO:0000259" key="1">
    <source>
        <dbReference type="Pfam" id="PF13468"/>
    </source>
</evidence>
<gene>
    <name evidence="2" type="ORF">THS5294_01627</name>
</gene>
<dbReference type="Proteomes" id="UP000051298">
    <property type="component" value="Unassembled WGS sequence"/>
</dbReference>
<evidence type="ECO:0000313" key="2">
    <source>
        <dbReference type="EMBL" id="CUH60338.1"/>
    </source>
</evidence>
<accession>A0A0N7LTC8</accession>
<dbReference type="RefSeq" id="WP_058123342.1">
    <property type="nucleotide sequence ID" value="NZ_CYRX01000025.1"/>
</dbReference>
<name>A0A0N7LTC8_9RHOB</name>
<proteinExistence type="predicted"/>
<dbReference type="Gene3D" id="3.10.180.10">
    <property type="entry name" value="2,3-Dihydroxybiphenyl 1,2-Dioxygenase, domain 1"/>
    <property type="match status" value="1"/>
</dbReference>
<sequence length="200" mass="21276">MLSLDHIAITAPDLATGVAHTEAQLGMTLGPGGQHPDMGTHNRLLSLGPDFYMEVISIDPNAPAPARTRWFDLDSGPVAPSLSHWICRTPDLPAALAQAPAGTGTPLSLSRAHLRWQMAVPDTGRLPFDDTHPALISWQSAPPVLPDSGARLAELIITHPQADALAAQLALNDPRVRFETGPAKALRAIIDTPNGQRVLQ</sequence>
<dbReference type="InterPro" id="IPR025870">
    <property type="entry name" value="Glyoxalase-like_dom"/>
</dbReference>
<dbReference type="EMBL" id="CYRX01000025">
    <property type="protein sequence ID" value="CUH60338.1"/>
    <property type="molecule type" value="Genomic_DNA"/>
</dbReference>
<dbReference type="STRING" id="266809.PM03_05800"/>
<evidence type="ECO:0000313" key="3">
    <source>
        <dbReference type="Proteomes" id="UP000051298"/>
    </source>
</evidence>
<dbReference type="eggNOG" id="COG0346">
    <property type="taxonomic scope" value="Bacteria"/>
</dbReference>
<dbReference type="Pfam" id="PF13468">
    <property type="entry name" value="Glyoxalase_3"/>
    <property type="match status" value="1"/>
</dbReference>
<reference evidence="2 3" key="1">
    <citation type="submission" date="2015-09" db="EMBL/GenBank/DDBJ databases">
        <authorList>
            <consortium name="Swine Surveillance"/>
        </authorList>
    </citation>
    <scope>NUCLEOTIDE SEQUENCE [LARGE SCALE GENOMIC DNA]</scope>
    <source>
        <strain evidence="2 3">CECT 5294</strain>
    </source>
</reference>
<dbReference type="AlphaFoldDB" id="A0A0N7LTC8"/>